<evidence type="ECO:0000256" key="4">
    <source>
        <dbReference type="ARBA" id="ARBA00023125"/>
    </source>
</evidence>
<dbReference type="Pfam" id="PF01381">
    <property type="entry name" value="HTH_3"/>
    <property type="match status" value="1"/>
</dbReference>
<dbReference type="InterPro" id="IPR013729">
    <property type="entry name" value="MBF1_N"/>
</dbReference>
<protein>
    <recommendedName>
        <fullName evidence="2">Multiprotein-bridging factor 1</fullName>
    </recommendedName>
</protein>
<proteinExistence type="inferred from homology"/>
<evidence type="ECO:0000256" key="7">
    <source>
        <dbReference type="ARBA" id="ARBA00035107"/>
    </source>
</evidence>
<reference evidence="10" key="2">
    <citation type="submission" date="2020-05" db="EMBL/GenBank/DDBJ databases">
        <authorList>
            <person name="Kim H.-S."/>
            <person name="Proctor R.H."/>
            <person name="Brown D.W."/>
        </authorList>
    </citation>
    <scope>NUCLEOTIDE SEQUENCE</scope>
    <source>
        <strain evidence="10">NRRL 20472</strain>
    </source>
</reference>
<keyword evidence="6" id="KW-0804">Transcription</keyword>
<evidence type="ECO:0000256" key="5">
    <source>
        <dbReference type="ARBA" id="ARBA00023159"/>
    </source>
</evidence>
<comment type="similarity">
    <text evidence="1">Belongs to the MBF1 family.</text>
</comment>
<organism evidence="10 11">
    <name type="scientific">Fusarium sarcochroum</name>
    <dbReference type="NCBI Taxonomy" id="1208366"/>
    <lineage>
        <taxon>Eukaryota</taxon>
        <taxon>Fungi</taxon>
        <taxon>Dikarya</taxon>
        <taxon>Ascomycota</taxon>
        <taxon>Pezizomycotina</taxon>
        <taxon>Sordariomycetes</taxon>
        <taxon>Hypocreomycetidae</taxon>
        <taxon>Hypocreales</taxon>
        <taxon>Nectriaceae</taxon>
        <taxon>Fusarium</taxon>
        <taxon>Fusarium lateritium species complex</taxon>
    </lineage>
</organism>
<evidence type="ECO:0000256" key="2">
    <source>
        <dbReference type="ARBA" id="ARBA00014317"/>
    </source>
</evidence>
<keyword evidence="11" id="KW-1185">Reference proteome</keyword>
<dbReference type="GO" id="GO:0003677">
    <property type="term" value="F:DNA binding"/>
    <property type="evidence" value="ECO:0007669"/>
    <property type="project" value="UniProtKB-KW"/>
</dbReference>
<evidence type="ECO:0000313" key="11">
    <source>
        <dbReference type="Proteomes" id="UP000622797"/>
    </source>
</evidence>
<evidence type="ECO:0000313" key="10">
    <source>
        <dbReference type="EMBL" id="KAF4967490.1"/>
    </source>
</evidence>
<dbReference type="CDD" id="cd00093">
    <property type="entry name" value="HTH_XRE"/>
    <property type="match status" value="1"/>
</dbReference>
<feature type="region of interest" description="Disordered" evidence="8">
    <location>
        <begin position="36"/>
        <end position="68"/>
    </location>
</feature>
<evidence type="ECO:0000259" key="9">
    <source>
        <dbReference type="PROSITE" id="PS50943"/>
    </source>
</evidence>
<gene>
    <name evidence="10" type="ORF">FSARC_4954</name>
</gene>
<keyword evidence="5" id="KW-0010">Activator</keyword>
<dbReference type="Proteomes" id="UP000622797">
    <property type="component" value="Unassembled WGS sequence"/>
</dbReference>
<comment type="function">
    <text evidence="7">Transcriptional coactivator that stimulates GCN4-dependent transcriptional activity by bridging the DNA-binding region of GCN4 and TBP (SPT15), thereby recruiting TBP to GCN4-bound promoters. Involved in induction of the ribosome quality control (RQC) pathway; a pathway that degrades nascent peptide chains during problematic translation. Required to prevent stalled ribosomes from frameshifting.</text>
</comment>
<keyword evidence="4" id="KW-0238">DNA-binding</keyword>
<dbReference type="FunFam" id="1.10.260.40:FF:000030">
    <property type="entry name" value="Coactivator bridging factor 1"/>
    <property type="match status" value="1"/>
</dbReference>
<dbReference type="GO" id="GO:0005634">
    <property type="term" value="C:nucleus"/>
    <property type="evidence" value="ECO:0007669"/>
    <property type="project" value="TreeGrafter"/>
</dbReference>
<evidence type="ECO:0000256" key="8">
    <source>
        <dbReference type="SAM" id="MobiDB-lite"/>
    </source>
</evidence>
<dbReference type="AlphaFoldDB" id="A0A8H4XAQ5"/>
<comment type="caution">
    <text evidence="10">The sequence shown here is derived from an EMBL/GenBank/DDBJ whole genome shotgun (WGS) entry which is preliminary data.</text>
</comment>
<sequence length="153" mass="16342">MSEDWESATKIGSRTRGAGAAQRETVVRGKAALNAAQRQGGLSTEKKYASANAGAAPEGQRMTKVDRSDDIIKPNTVGKTVGDVISKARQQVEPKMTQKDLATKCNTTQAIVADFERGSATPDQKVLGAMERVLNVKLRGSDIGAPKFPNKKK</sequence>
<dbReference type="EMBL" id="JABEXW010000233">
    <property type="protein sequence ID" value="KAF4967490.1"/>
    <property type="molecule type" value="Genomic_DNA"/>
</dbReference>
<reference evidence="10" key="1">
    <citation type="journal article" date="2020" name="BMC Genomics">
        <title>Correction to: Identification and distribution of gene clusters required for synthesis of sphingolipid metabolism inhibitors in diverse species of the filamentous fungus Fusarium.</title>
        <authorList>
            <person name="Kim H.S."/>
            <person name="Lohmar J.M."/>
            <person name="Busman M."/>
            <person name="Brown D.W."/>
            <person name="Naumann T.A."/>
            <person name="Divon H.H."/>
            <person name="Lysoe E."/>
            <person name="Uhlig S."/>
            <person name="Proctor R.H."/>
        </authorList>
    </citation>
    <scope>NUCLEOTIDE SEQUENCE</scope>
    <source>
        <strain evidence="10">NRRL 20472</strain>
    </source>
</reference>
<evidence type="ECO:0000256" key="3">
    <source>
        <dbReference type="ARBA" id="ARBA00023015"/>
    </source>
</evidence>
<dbReference type="OrthoDB" id="10253401at2759"/>
<evidence type="ECO:0000256" key="1">
    <source>
        <dbReference type="ARBA" id="ARBA00009802"/>
    </source>
</evidence>
<feature type="region of interest" description="Disordered" evidence="8">
    <location>
        <begin position="1"/>
        <end position="24"/>
    </location>
</feature>
<dbReference type="Gene3D" id="1.10.260.40">
    <property type="entry name" value="lambda repressor-like DNA-binding domains"/>
    <property type="match status" value="1"/>
</dbReference>
<dbReference type="Pfam" id="PF08523">
    <property type="entry name" value="MBF1"/>
    <property type="match status" value="1"/>
</dbReference>
<keyword evidence="3" id="KW-0805">Transcription regulation</keyword>
<dbReference type="SMART" id="SM00530">
    <property type="entry name" value="HTH_XRE"/>
    <property type="match status" value="1"/>
</dbReference>
<dbReference type="InterPro" id="IPR010982">
    <property type="entry name" value="Lambda_DNA-bd_dom_sf"/>
</dbReference>
<evidence type="ECO:0000256" key="6">
    <source>
        <dbReference type="ARBA" id="ARBA00023163"/>
    </source>
</evidence>
<dbReference type="InterPro" id="IPR001387">
    <property type="entry name" value="Cro/C1-type_HTH"/>
</dbReference>
<accession>A0A8H4XAQ5</accession>
<dbReference type="PANTHER" id="PTHR10245">
    <property type="entry name" value="ENDOTHELIAL DIFFERENTIATION-RELATED FACTOR 1 MULTIPROTEIN BRIDGING FACTOR 1"/>
    <property type="match status" value="1"/>
</dbReference>
<dbReference type="SUPFAM" id="SSF47413">
    <property type="entry name" value="lambda repressor-like DNA-binding domains"/>
    <property type="match status" value="1"/>
</dbReference>
<dbReference type="PROSITE" id="PS50943">
    <property type="entry name" value="HTH_CROC1"/>
    <property type="match status" value="1"/>
</dbReference>
<feature type="domain" description="HTH cro/C1-type" evidence="9">
    <location>
        <begin position="85"/>
        <end position="141"/>
    </location>
</feature>
<dbReference type="PANTHER" id="PTHR10245:SF15">
    <property type="entry name" value="ENDOTHELIAL DIFFERENTIATION-RELATED FACTOR 1"/>
    <property type="match status" value="1"/>
</dbReference>
<name>A0A8H4XAQ5_9HYPO</name>